<evidence type="ECO:0000256" key="9">
    <source>
        <dbReference type="ARBA" id="ARBA00023170"/>
    </source>
</evidence>
<evidence type="ECO:0000256" key="2">
    <source>
        <dbReference type="ARBA" id="ARBA00009810"/>
    </source>
</evidence>
<dbReference type="InterPro" id="IPR011276">
    <property type="entry name" value="TonB_haem/Hb_rcpt"/>
</dbReference>
<sequence length="787" mass="83865">MCESFALIAPHFIQAGPFMRTLLLSAGLSALTLAAAPAAMAQTVATTAVIVSEDPVQLPPVSVLSTRTETRTDEAPATVSVFTAEDIEELLVTDIKDLVRFEPGVSVITTPARFGAALGTSGRAGNEGFTIRGLGGDRVLMVVDGTRIPDGFVFGAQSVGRGGYTDLDLMKSVEILRGPASALYGSDGVAGAVSFTTKDPADLIRDGESFGARARVGYNSADEGLTNSLAIAGRSGAFSAMLAWTGRNASETETKGSLTGEELVAVTLGTPPVTAPGFNYSARTIANPQEISSDAWLGKLVWDFAPGHSLRFTYDRYQLDSDAQVLSGRTSRFLTTAPTAATAVLNLVAADTTERERFGLDWQVDDALGLDSAQVSVFRQDATTRQYTFEDRVGTDRIRDNWFNNEVLGFAAYGVKTLGMHRVTFGGDWSETTQEGIRDGTVPPFGETFPTSPFPRTDYTLAGAFMQDEISLLGGALRIIPSLRWDSYELSTASDPLYVGPRADQKDDHISPKLGVVWWGTDQFGVFANWAEGFKAPTPSQVNNGFTNLASGYTSIPNANLRPETSQSIEIGARIRNVPLFGARVAGQLVVFQSDYEDFISQQQVGGAFTPTNPAIFQFVNFTDVEIEGVEAKADAFWDNGVSARFAIGYAEGQSTSNGRTTALASIDPVKVVLGVGYDDPAGVFGVQAIGTWSQAKSNGTTTGLGCYSATPTSTAGCYVGDDVALLDLTAYWNVTEQVTARAGVFNVLDETYSWWSDVRGVGASSAIKDAYTQPGRNFGLSLALRY</sequence>
<keyword evidence="3 11" id="KW-0813">Transport</keyword>
<keyword evidence="5 11" id="KW-0812">Transmembrane</keyword>
<evidence type="ECO:0000256" key="4">
    <source>
        <dbReference type="ARBA" id="ARBA00022452"/>
    </source>
</evidence>
<dbReference type="Gene3D" id="2.40.170.20">
    <property type="entry name" value="TonB-dependent receptor, beta-barrel domain"/>
    <property type="match status" value="1"/>
</dbReference>
<dbReference type="PROSITE" id="PS52016">
    <property type="entry name" value="TONB_DEPENDENT_REC_3"/>
    <property type="match status" value="1"/>
</dbReference>
<dbReference type="PANTHER" id="PTHR30069">
    <property type="entry name" value="TONB-DEPENDENT OUTER MEMBRANE RECEPTOR"/>
    <property type="match status" value="1"/>
</dbReference>
<keyword evidence="6 13" id="KW-0732">Signal</keyword>
<feature type="domain" description="TonB-dependent receptor plug" evidence="15">
    <location>
        <begin position="73"/>
        <end position="192"/>
    </location>
</feature>
<dbReference type="SUPFAM" id="SSF56935">
    <property type="entry name" value="Porins"/>
    <property type="match status" value="1"/>
</dbReference>
<keyword evidence="4 11" id="KW-1134">Transmembrane beta strand</keyword>
<organism evidence="16 17">
    <name type="scientific">Brevundimonas kwangchunensis</name>
    <dbReference type="NCBI Taxonomy" id="322163"/>
    <lineage>
        <taxon>Bacteria</taxon>
        <taxon>Pseudomonadati</taxon>
        <taxon>Pseudomonadota</taxon>
        <taxon>Alphaproteobacteria</taxon>
        <taxon>Caulobacterales</taxon>
        <taxon>Caulobacteraceae</taxon>
        <taxon>Brevundimonas</taxon>
    </lineage>
</organism>
<dbReference type="CDD" id="cd01347">
    <property type="entry name" value="ligand_gated_channel"/>
    <property type="match status" value="1"/>
</dbReference>
<dbReference type="Gene3D" id="2.170.130.10">
    <property type="entry name" value="TonB-dependent receptor, plug domain"/>
    <property type="match status" value="1"/>
</dbReference>
<dbReference type="Pfam" id="PF00593">
    <property type="entry name" value="TonB_dep_Rec_b-barrel"/>
    <property type="match status" value="1"/>
</dbReference>
<dbReference type="InterPro" id="IPR039426">
    <property type="entry name" value="TonB-dep_rcpt-like"/>
</dbReference>
<reference evidence="16 17" key="1">
    <citation type="journal article" date="2019" name="Int. J. Syst. Evol. Microbiol.">
        <title>The Global Catalogue of Microorganisms (GCM) 10K type strain sequencing project: providing services to taxonomists for standard genome sequencing and annotation.</title>
        <authorList>
            <consortium name="The Broad Institute Genomics Platform"/>
            <consortium name="The Broad Institute Genome Sequencing Center for Infectious Disease"/>
            <person name="Wu L."/>
            <person name="Ma J."/>
        </authorList>
    </citation>
    <scope>NUCLEOTIDE SEQUENCE [LARGE SCALE GENOMIC DNA]</scope>
    <source>
        <strain evidence="16 17">JCM 12928</strain>
    </source>
</reference>
<evidence type="ECO:0000259" key="14">
    <source>
        <dbReference type="Pfam" id="PF00593"/>
    </source>
</evidence>
<accession>A0ABN1GTF9</accession>
<keyword evidence="8 11" id="KW-0472">Membrane</keyword>
<dbReference type="Pfam" id="PF07715">
    <property type="entry name" value="Plug"/>
    <property type="match status" value="1"/>
</dbReference>
<feature type="chain" id="PRO_5046137902" evidence="13">
    <location>
        <begin position="42"/>
        <end position="787"/>
    </location>
</feature>
<evidence type="ECO:0000313" key="16">
    <source>
        <dbReference type="EMBL" id="GAA0619059.1"/>
    </source>
</evidence>
<dbReference type="InterPro" id="IPR000531">
    <property type="entry name" value="Beta-barrel_TonB"/>
</dbReference>
<evidence type="ECO:0000256" key="3">
    <source>
        <dbReference type="ARBA" id="ARBA00022448"/>
    </source>
</evidence>
<dbReference type="InterPro" id="IPR010949">
    <property type="entry name" value="TonB_Hb/transfer/lactofer_rcpt"/>
</dbReference>
<keyword evidence="17" id="KW-1185">Reference proteome</keyword>
<comment type="subcellular location">
    <subcellularLocation>
        <location evidence="1 11">Cell outer membrane</location>
        <topology evidence="1 11">Multi-pass membrane protein</topology>
    </subcellularLocation>
</comment>
<feature type="signal peptide" evidence="13">
    <location>
        <begin position="1"/>
        <end position="41"/>
    </location>
</feature>
<keyword evidence="7 12" id="KW-0798">TonB box</keyword>
<keyword evidence="10 11" id="KW-0998">Cell outer membrane</keyword>
<dbReference type="EMBL" id="BAAAGA010000002">
    <property type="protein sequence ID" value="GAA0619059.1"/>
    <property type="molecule type" value="Genomic_DNA"/>
</dbReference>
<dbReference type="Proteomes" id="UP001501352">
    <property type="component" value="Unassembled WGS sequence"/>
</dbReference>
<evidence type="ECO:0000256" key="13">
    <source>
        <dbReference type="SAM" id="SignalP"/>
    </source>
</evidence>
<dbReference type="InterPro" id="IPR037066">
    <property type="entry name" value="Plug_dom_sf"/>
</dbReference>
<proteinExistence type="inferred from homology"/>
<evidence type="ECO:0000256" key="5">
    <source>
        <dbReference type="ARBA" id="ARBA00022692"/>
    </source>
</evidence>
<evidence type="ECO:0000256" key="8">
    <source>
        <dbReference type="ARBA" id="ARBA00023136"/>
    </source>
</evidence>
<evidence type="ECO:0000256" key="6">
    <source>
        <dbReference type="ARBA" id="ARBA00022729"/>
    </source>
</evidence>
<evidence type="ECO:0000256" key="12">
    <source>
        <dbReference type="RuleBase" id="RU003357"/>
    </source>
</evidence>
<name>A0ABN1GTF9_9CAUL</name>
<dbReference type="InterPro" id="IPR012910">
    <property type="entry name" value="Plug_dom"/>
</dbReference>
<comment type="caution">
    <text evidence="16">The sequence shown here is derived from an EMBL/GenBank/DDBJ whole genome shotgun (WGS) entry which is preliminary data.</text>
</comment>
<dbReference type="InterPro" id="IPR036942">
    <property type="entry name" value="Beta-barrel_TonB_sf"/>
</dbReference>
<evidence type="ECO:0000313" key="17">
    <source>
        <dbReference type="Proteomes" id="UP001501352"/>
    </source>
</evidence>
<evidence type="ECO:0000256" key="7">
    <source>
        <dbReference type="ARBA" id="ARBA00023077"/>
    </source>
</evidence>
<keyword evidence="9 16" id="KW-0675">Receptor</keyword>
<feature type="domain" description="TonB-dependent receptor-like beta-barrel" evidence="14">
    <location>
        <begin position="310"/>
        <end position="748"/>
    </location>
</feature>
<dbReference type="PANTHER" id="PTHR30069:SF29">
    <property type="entry name" value="HEMOGLOBIN AND HEMOGLOBIN-HAPTOGLOBIN-BINDING PROTEIN 1-RELATED"/>
    <property type="match status" value="1"/>
</dbReference>
<evidence type="ECO:0000256" key="1">
    <source>
        <dbReference type="ARBA" id="ARBA00004571"/>
    </source>
</evidence>
<dbReference type="NCBIfam" id="TIGR01785">
    <property type="entry name" value="TonB-hemin"/>
    <property type="match status" value="1"/>
</dbReference>
<gene>
    <name evidence="16" type="ORF">GCM10009422_13140</name>
</gene>
<dbReference type="NCBIfam" id="TIGR01786">
    <property type="entry name" value="TonB-hemlactrns"/>
    <property type="match status" value="1"/>
</dbReference>
<evidence type="ECO:0000256" key="10">
    <source>
        <dbReference type="ARBA" id="ARBA00023237"/>
    </source>
</evidence>
<evidence type="ECO:0000259" key="15">
    <source>
        <dbReference type="Pfam" id="PF07715"/>
    </source>
</evidence>
<evidence type="ECO:0000256" key="11">
    <source>
        <dbReference type="PROSITE-ProRule" id="PRU01360"/>
    </source>
</evidence>
<comment type="similarity">
    <text evidence="2 11 12">Belongs to the TonB-dependent receptor family.</text>
</comment>
<protein>
    <submittedName>
        <fullName evidence="16">TonB-dependent hemoglobin/transferrin/lactoferrin family receptor</fullName>
    </submittedName>
</protein>